<protein>
    <submittedName>
        <fullName evidence="2">Uncharacterized protein</fullName>
    </submittedName>
</protein>
<comment type="caution">
    <text evidence="2">The sequence shown here is derived from an EMBL/GenBank/DDBJ whole genome shotgun (WGS) entry which is preliminary data.</text>
</comment>
<evidence type="ECO:0000256" key="1">
    <source>
        <dbReference type="SAM" id="MobiDB-lite"/>
    </source>
</evidence>
<reference evidence="2" key="1">
    <citation type="submission" date="2021-10" db="EMBL/GenBank/DDBJ databases">
        <title>Melipona bicolor Genome sequencing and assembly.</title>
        <authorList>
            <person name="Araujo N.S."/>
            <person name="Arias M.C."/>
        </authorList>
    </citation>
    <scope>NUCLEOTIDE SEQUENCE</scope>
    <source>
        <strain evidence="2">USP_2M_L1-L4_2017</strain>
        <tissue evidence="2">Whole body</tissue>
    </source>
</reference>
<keyword evidence="3" id="KW-1185">Reference proteome</keyword>
<dbReference type="Proteomes" id="UP001177670">
    <property type="component" value="Unassembled WGS sequence"/>
</dbReference>
<proteinExistence type="predicted"/>
<feature type="region of interest" description="Disordered" evidence="1">
    <location>
        <begin position="19"/>
        <end position="94"/>
    </location>
</feature>
<feature type="compositionally biased region" description="Acidic residues" evidence="1">
    <location>
        <begin position="62"/>
        <end position="75"/>
    </location>
</feature>
<dbReference type="AlphaFoldDB" id="A0AA40FXG5"/>
<feature type="compositionally biased region" description="Basic and acidic residues" evidence="1">
    <location>
        <begin position="46"/>
        <end position="56"/>
    </location>
</feature>
<evidence type="ECO:0000313" key="3">
    <source>
        <dbReference type="Proteomes" id="UP001177670"/>
    </source>
</evidence>
<accession>A0AA40FXG5</accession>
<name>A0AA40FXG5_9HYME</name>
<gene>
    <name evidence="2" type="ORF">K0M31_004297</name>
</gene>
<sequence length="94" mass="10689">MTNYGSFHGCNVPAHASEELDVSGLESEDGFLQHGSTTMPGGPQRHVKEGGKSDEKKKKKEEEEEEEEEKEEEDESREHESSIIRRTGPRVYRE</sequence>
<dbReference type="EMBL" id="JAHYIQ010000013">
    <property type="protein sequence ID" value="KAK1126671.1"/>
    <property type="molecule type" value="Genomic_DNA"/>
</dbReference>
<organism evidence="2 3">
    <name type="scientific">Melipona bicolor</name>
    <dbReference type="NCBI Taxonomy" id="60889"/>
    <lineage>
        <taxon>Eukaryota</taxon>
        <taxon>Metazoa</taxon>
        <taxon>Ecdysozoa</taxon>
        <taxon>Arthropoda</taxon>
        <taxon>Hexapoda</taxon>
        <taxon>Insecta</taxon>
        <taxon>Pterygota</taxon>
        <taxon>Neoptera</taxon>
        <taxon>Endopterygota</taxon>
        <taxon>Hymenoptera</taxon>
        <taxon>Apocrita</taxon>
        <taxon>Aculeata</taxon>
        <taxon>Apoidea</taxon>
        <taxon>Anthophila</taxon>
        <taxon>Apidae</taxon>
        <taxon>Melipona</taxon>
    </lineage>
</organism>
<evidence type="ECO:0000313" key="2">
    <source>
        <dbReference type="EMBL" id="KAK1126671.1"/>
    </source>
</evidence>